<evidence type="ECO:0000256" key="3">
    <source>
        <dbReference type="ARBA" id="ARBA00023157"/>
    </source>
</evidence>
<dbReference type="InterPro" id="IPR050553">
    <property type="entry name" value="Thioredoxin_ResA/DsbE_sf"/>
</dbReference>
<proteinExistence type="predicted"/>
<evidence type="ECO:0000313" key="8">
    <source>
        <dbReference type="Proteomes" id="UP000636110"/>
    </source>
</evidence>
<comment type="caution">
    <text evidence="7">The sequence shown here is derived from an EMBL/GenBank/DDBJ whole genome shotgun (WGS) entry which is preliminary data.</text>
</comment>
<sequence length="452" mass="50997">MKKIFAIATILYSLAISTAAFAEEGLKTLVKGEMTVQEGAASLFIEGFSLTQKGRTKFKNGSFSMETTLKTPAFCILTTTDPLVKGFNVYLKPGDDISIKVTGNQVFLTGKGGPLNQFLFHLNQKYDYENPKFTAKEVYANRVKAINAATDEEVKLNKAILLGYAQGQYLDKVFGPYMESKVSGEVDEIHKLKFDDLNLNLVPEITGYYNWFKTINEIMFAKMEQGKLKVRNSNTWIADFAGTIENQKLKEAYIVQLLDFALLEEDIFKIKDLAKAAMPLVKDPENVAKIKGIVSRVDGITRFNNAVPGTDYSNYTFQKPDGSKAKVSDFKGKYIFIDIWSTWCHPCVAEMPFLKKVEQEMEGKDVVFISLNGDKQEDYWKNFMKKRSMTGVQLWMPGGITVDPFFSQIGRTGIPRFLVIDRAGKMVNAKCCLRPSNPVLKIYLEELLNQQN</sequence>
<feature type="domain" description="Thioredoxin" evidence="6">
    <location>
        <begin position="306"/>
        <end position="441"/>
    </location>
</feature>
<dbReference type="InterPro" id="IPR036249">
    <property type="entry name" value="Thioredoxin-like_sf"/>
</dbReference>
<accession>A0ABR6F2D8</accession>
<evidence type="ECO:0000256" key="2">
    <source>
        <dbReference type="ARBA" id="ARBA00022748"/>
    </source>
</evidence>
<keyword evidence="8" id="KW-1185">Reference proteome</keyword>
<keyword evidence="4" id="KW-0676">Redox-active center</keyword>
<dbReference type="Gene3D" id="3.40.30.10">
    <property type="entry name" value="Glutaredoxin"/>
    <property type="match status" value="1"/>
</dbReference>
<feature type="signal peptide" evidence="5">
    <location>
        <begin position="1"/>
        <end position="22"/>
    </location>
</feature>
<keyword evidence="5" id="KW-0732">Signal</keyword>
<evidence type="ECO:0000256" key="4">
    <source>
        <dbReference type="ARBA" id="ARBA00023284"/>
    </source>
</evidence>
<feature type="chain" id="PRO_5045045940" evidence="5">
    <location>
        <begin position="23"/>
        <end position="452"/>
    </location>
</feature>
<keyword evidence="3" id="KW-1015">Disulfide bond</keyword>
<dbReference type="InterPro" id="IPR013766">
    <property type="entry name" value="Thioredoxin_domain"/>
</dbReference>
<evidence type="ECO:0000259" key="6">
    <source>
        <dbReference type="PROSITE" id="PS51352"/>
    </source>
</evidence>
<dbReference type="Pfam" id="PF14289">
    <property type="entry name" value="DUF4369"/>
    <property type="match status" value="1"/>
</dbReference>
<keyword evidence="2" id="KW-0201">Cytochrome c-type biogenesis</keyword>
<evidence type="ECO:0000256" key="5">
    <source>
        <dbReference type="SAM" id="SignalP"/>
    </source>
</evidence>
<dbReference type="PANTHER" id="PTHR42852">
    <property type="entry name" value="THIOL:DISULFIDE INTERCHANGE PROTEIN DSBE"/>
    <property type="match status" value="1"/>
</dbReference>
<dbReference type="RefSeq" id="WP_182961164.1">
    <property type="nucleotide sequence ID" value="NZ_WNXC01000009.1"/>
</dbReference>
<evidence type="ECO:0000256" key="1">
    <source>
        <dbReference type="ARBA" id="ARBA00004196"/>
    </source>
</evidence>
<dbReference type="EMBL" id="WNXC01000009">
    <property type="protein sequence ID" value="MBB2151381.1"/>
    <property type="molecule type" value="Genomic_DNA"/>
</dbReference>
<protein>
    <submittedName>
        <fullName evidence="7">Redoxin family protein</fullName>
    </submittedName>
</protein>
<dbReference type="InterPro" id="IPR013740">
    <property type="entry name" value="Redoxin"/>
</dbReference>
<dbReference type="SUPFAM" id="SSF52833">
    <property type="entry name" value="Thioredoxin-like"/>
    <property type="match status" value="1"/>
</dbReference>
<name>A0ABR6F2D8_9SPHI</name>
<dbReference type="InterPro" id="IPR025380">
    <property type="entry name" value="DUF4369"/>
</dbReference>
<gene>
    <name evidence="7" type="ORF">GM920_20945</name>
</gene>
<dbReference type="CDD" id="cd02966">
    <property type="entry name" value="TlpA_like_family"/>
    <property type="match status" value="1"/>
</dbReference>
<dbReference type="Pfam" id="PF08534">
    <property type="entry name" value="Redoxin"/>
    <property type="match status" value="1"/>
</dbReference>
<dbReference type="PROSITE" id="PS51352">
    <property type="entry name" value="THIOREDOXIN_2"/>
    <property type="match status" value="1"/>
</dbReference>
<organism evidence="7 8">
    <name type="scientific">Pedobacter gandavensis</name>
    <dbReference type="NCBI Taxonomy" id="2679963"/>
    <lineage>
        <taxon>Bacteria</taxon>
        <taxon>Pseudomonadati</taxon>
        <taxon>Bacteroidota</taxon>
        <taxon>Sphingobacteriia</taxon>
        <taxon>Sphingobacteriales</taxon>
        <taxon>Sphingobacteriaceae</taxon>
        <taxon>Pedobacter</taxon>
    </lineage>
</organism>
<reference evidence="7 8" key="1">
    <citation type="submission" date="2019-11" db="EMBL/GenBank/DDBJ databases">
        <title>Description of Pedobacter sp. LMG 31462T.</title>
        <authorList>
            <person name="Carlier A."/>
            <person name="Qi S."/>
            <person name="Vandamme P."/>
        </authorList>
    </citation>
    <scope>NUCLEOTIDE SEQUENCE [LARGE SCALE GENOMIC DNA]</scope>
    <source>
        <strain evidence="7 8">LMG 31462</strain>
    </source>
</reference>
<dbReference type="Proteomes" id="UP000636110">
    <property type="component" value="Unassembled WGS sequence"/>
</dbReference>
<dbReference type="PANTHER" id="PTHR42852:SF6">
    <property type="entry name" value="THIOL:DISULFIDE INTERCHANGE PROTEIN DSBE"/>
    <property type="match status" value="1"/>
</dbReference>
<comment type="subcellular location">
    <subcellularLocation>
        <location evidence="1">Cell envelope</location>
    </subcellularLocation>
</comment>
<evidence type="ECO:0000313" key="7">
    <source>
        <dbReference type="EMBL" id="MBB2151381.1"/>
    </source>
</evidence>